<evidence type="ECO:0000313" key="2">
    <source>
        <dbReference type="EMBL" id="SDR45394.1"/>
    </source>
</evidence>
<proteinExistence type="predicted"/>
<reference evidence="3" key="1">
    <citation type="submission" date="2016-10" db="EMBL/GenBank/DDBJ databases">
        <authorList>
            <person name="Varghese N."/>
            <person name="Submissions S."/>
        </authorList>
    </citation>
    <scope>NUCLEOTIDE SEQUENCE [LARGE SCALE GENOMIC DNA]</scope>
    <source>
        <strain evidence="3">DUS833</strain>
    </source>
</reference>
<dbReference type="Proteomes" id="UP000199365">
    <property type="component" value="Unassembled WGS sequence"/>
</dbReference>
<feature type="signal peptide" evidence="1">
    <location>
        <begin position="1"/>
        <end position="32"/>
    </location>
</feature>
<name>A0A1H1J5Z5_9BURK</name>
<dbReference type="EMBL" id="FNKX01000002">
    <property type="protein sequence ID" value="SDR45394.1"/>
    <property type="molecule type" value="Genomic_DNA"/>
</dbReference>
<evidence type="ECO:0000313" key="3">
    <source>
        <dbReference type="Proteomes" id="UP000199365"/>
    </source>
</evidence>
<dbReference type="AlphaFoldDB" id="A0A1H1J5Z5"/>
<gene>
    <name evidence="2" type="ORF">SAMN05445850_4232</name>
</gene>
<dbReference type="RefSeq" id="WP_090806574.1">
    <property type="nucleotide sequence ID" value="NZ_FNKX01000002.1"/>
</dbReference>
<organism evidence="2 3">
    <name type="scientific">Paraburkholderia tuberum</name>
    <dbReference type="NCBI Taxonomy" id="157910"/>
    <lineage>
        <taxon>Bacteria</taxon>
        <taxon>Pseudomonadati</taxon>
        <taxon>Pseudomonadota</taxon>
        <taxon>Betaproteobacteria</taxon>
        <taxon>Burkholderiales</taxon>
        <taxon>Burkholderiaceae</taxon>
        <taxon>Paraburkholderia</taxon>
    </lineage>
</organism>
<evidence type="ECO:0000256" key="1">
    <source>
        <dbReference type="SAM" id="SignalP"/>
    </source>
</evidence>
<feature type="chain" id="PRO_5011586840" evidence="1">
    <location>
        <begin position="33"/>
        <end position="205"/>
    </location>
</feature>
<sequence>MACNSTDSGLMQVKAIAVALVVCVAAAGPALAQDNAAASAPEQRAIGAAALLHVQARVVAIDPATNSVTLRGPQGGEETFDVNPQAADVSKLHVGDVVTIAYKKAVLVGVDKLAPNGIRQRIDTEVTQPAANGVVASARRIEVVATVRKIDRKKRTITLRGPSRTETLDVAPDIALEKLKVGDSVRAVFVSAIAASVSRNGADVK</sequence>
<accession>A0A1H1J5Z5</accession>
<keyword evidence="3" id="KW-1185">Reference proteome</keyword>
<protein>
    <submittedName>
        <fullName evidence="2">Uncharacterized protein</fullName>
    </submittedName>
</protein>
<keyword evidence="1" id="KW-0732">Signal</keyword>
<dbReference type="STRING" id="157910.SAMN05445850_4232"/>